<reference evidence="2 3" key="1">
    <citation type="submission" date="2024-01" db="EMBL/GenBank/DDBJ databases">
        <title>A draft genome for the cacao thread blight pathogen Marasmiellus scandens.</title>
        <authorList>
            <person name="Baruah I.K."/>
            <person name="Leung J."/>
            <person name="Bukari Y."/>
            <person name="Amoako-Attah I."/>
            <person name="Meinhardt L.W."/>
            <person name="Bailey B.A."/>
            <person name="Cohen S.P."/>
        </authorList>
    </citation>
    <scope>NUCLEOTIDE SEQUENCE [LARGE SCALE GENOMIC DNA]</scope>
    <source>
        <strain evidence="2 3">GH-19</strain>
    </source>
</reference>
<feature type="region of interest" description="Disordered" evidence="1">
    <location>
        <begin position="395"/>
        <end position="416"/>
    </location>
</feature>
<evidence type="ECO:0000313" key="3">
    <source>
        <dbReference type="Proteomes" id="UP001498398"/>
    </source>
</evidence>
<dbReference type="PANTHER" id="PTHR23339">
    <property type="entry name" value="TYROSINE SPECIFIC PROTEIN PHOSPHATASE AND DUAL SPECIFICITY PROTEIN PHOSPHATASE"/>
    <property type="match status" value="1"/>
</dbReference>
<feature type="compositionally biased region" description="Polar residues" evidence="1">
    <location>
        <begin position="348"/>
        <end position="357"/>
    </location>
</feature>
<evidence type="ECO:0000256" key="1">
    <source>
        <dbReference type="SAM" id="MobiDB-lite"/>
    </source>
</evidence>
<proteinExistence type="predicted"/>
<dbReference type="InterPro" id="IPR050561">
    <property type="entry name" value="PTP"/>
</dbReference>
<dbReference type="InterPro" id="IPR029021">
    <property type="entry name" value="Prot-tyrosine_phosphatase-like"/>
</dbReference>
<keyword evidence="3" id="KW-1185">Reference proteome</keyword>
<gene>
    <name evidence="2" type="ORF">VKT23_009160</name>
</gene>
<organism evidence="2 3">
    <name type="scientific">Marasmiellus scandens</name>
    <dbReference type="NCBI Taxonomy" id="2682957"/>
    <lineage>
        <taxon>Eukaryota</taxon>
        <taxon>Fungi</taxon>
        <taxon>Dikarya</taxon>
        <taxon>Basidiomycota</taxon>
        <taxon>Agaricomycotina</taxon>
        <taxon>Agaricomycetes</taxon>
        <taxon>Agaricomycetidae</taxon>
        <taxon>Agaricales</taxon>
        <taxon>Marasmiineae</taxon>
        <taxon>Omphalotaceae</taxon>
        <taxon>Marasmiellus</taxon>
    </lineage>
</organism>
<name>A0ABR1JKK6_9AGAR</name>
<dbReference type="Pfam" id="PF14566">
    <property type="entry name" value="PTPlike_phytase"/>
    <property type="match status" value="4"/>
</dbReference>
<dbReference type="SMART" id="SM01301">
    <property type="entry name" value="PTPlike_phytase"/>
    <property type="match status" value="3"/>
</dbReference>
<feature type="region of interest" description="Disordered" evidence="1">
    <location>
        <begin position="590"/>
        <end position="623"/>
    </location>
</feature>
<feature type="region of interest" description="Disordered" evidence="1">
    <location>
        <begin position="1"/>
        <end position="38"/>
    </location>
</feature>
<feature type="compositionally biased region" description="Low complexity" evidence="1">
    <location>
        <begin position="15"/>
        <end position="38"/>
    </location>
</feature>
<evidence type="ECO:0000313" key="2">
    <source>
        <dbReference type="EMBL" id="KAK7460439.1"/>
    </source>
</evidence>
<dbReference type="EMBL" id="JBANRG010000015">
    <property type="protein sequence ID" value="KAK7460439.1"/>
    <property type="molecule type" value="Genomic_DNA"/>
</dbReference>
<accession>A0ABR1JKK6</accession>
<sequence>MSIERPTSAPPSPANRPSSSTSKNRTTSHSSSAAMKGVSSSLDLMSTLQRSTPSVVKTRTGSVLSRGFILKTDFYPSGRALDLELNVHGAPNFRAPKMGDLNVFGVAQPRTQGLRAILSILRARPGVKDSKHVVWFSTREEPIVYISGRPFVLRDASHPRKTFALSDRAENLEAIELRLKNDILQEAAKFGGLILTHNEVASNPSSPDGAILPTWTAVDVEGNNVRTQRELWEGYKREGWNVDYYRIPISPDRPIEDSYLDAYLRVIKSTDPLHTSLVFSCGMGAVRTTYAMVAACVVRRKQIMRLQTRQQKFVNLGVVIGGGVKDPFGIESKDGTRSPPGSGFATPVKSTSGGTDTPSGILQSLEQASAQVDLSRSLLRLMYLLQQCLEPSSSAHHPQFPSSTSAFSFGTQPSSTSSAGTPSANLISLLITHPTLLDSLRKAYLGNYGVILSLLGCLEDGLGAKRVVDRVIDANDHVVNLRESILVQRVKYALSSSGSSGEGAGAGGEASLTRAGKALEKYFFMIAFASFVEGSDEGDLEVSKRNDWAVRGEEISGEEYEGWVVKNRRGVVLRESTLLKSDQWFRAQLLPSPTTPLSPSSPSSPTSPRSRDPGTPPLTPLQTGSDLRILTSIRGAPNFRKNPNTNIYALGQPTIEAIDSVVSHILSENPGAKRVLWITLREEPIVYINGVPYCLRREGWSLRNMKDYGGISKGRLEVLEERLRDDVLQEVATFGGRLLVHTETEEGEVVPVWEEVGESGVMVLKDIMEARRAFKRETEVMSAGPEGALLSAGSNVGVEDVELIYDRIPITSERPPDFTDLQEMIEVVLRRSSSDTPIVVNCQLGRGRSTLASIILTMIRQWLETSRLKTPTTPKMSKRSLSMAPVTPIIPAIESPSDSLALTNTSPNIPQKTYRRSYQIINNLLRVIRTGLAVKNTVDAIIDQCAVIHNLRDSIEDSRVLAEQALDEKGKRAHAQKALANLRRYFELIVFQAYLQSMEPNTMEDFETFETFVKSRPVIKTFEKELLVEGINALKPLERADILEGVAHPDEVQQVVVNRSGTILSASTILKSDFFSNLQKMTLPERIEGSPNFRRLPLTLKVVSSGTSSPSEDSDVKEYAVGTLNDGRMVCGSGMPTVDGLRRALYRVDAGPEGANRVFWTSLREEPVIYVAGRPHVLRLVDKPLENVEATGVTTSTVEAMEQSFKKDVLRELRAGNGRILLHDEVEERPGVFSIIPIWETVSEEDILTPRDVFELMAKEGFKIDYGRVAITDEQAPLPGALSQLLERVRSNLDNAGDFIFNCQMGRGRTTTGMITACLISTTMNWNGQDPNDLMALERDDPDASVENFDSMDGPSEEDAYRQGEYKTILQLVGVLSHGKVAKRLTDKAVDLMQDVQNLRKAIYDYKLKVDACERGSKKEIQLRNLTVNYLYRYGTLIVFANYLIEMRERAAKGASEVTFQKWLEEHREIANILGRRSLE</sequence>
<dbReference type="Proteomes" id="UP001498398">
    <property type="component" value="Unassembled WGS sequence"/>
</dbReference>
<comment type="caution">
    <text evidence="2">The sequence shown here is derived from an EMBL/GenBank/DDBJ whole genome shotgun (WGS) entry which is preliminary data.</text>
</comment>
<evidence type="ECO:0008006" key="4">
    <source>
        <dbReference type="Google" id="ProtNLM"/>
    </source>
</evidence>
<protein>
    <recommendedName>
        <fullName evidence="4">Paladin</fullName>
    </recommendedName>
</protein>
<dbReference type="CDD" id="cd14496">
    <property type="entry name" value="PTP_paladin"/>
    <property type="match status" value="2"/>
</dbReference>
<dbReference type="SUPFAM" id="SSF52799">
    <property type="entry name" value="(Phosphotyrosine protein) phosphatases II"/>
    <property type="match status" value="3"/>
</dbReference>
<feature type="compositionally biased region" description="Polar residues" evidence="1">
    <location>
        <begin position="395"/>
        <end position="409"/>
    </location>
</feature>
<feature type="region of interest" description="Disordered" evidence="1">
    <location>
        <begin position="330"/>
        <end position="357"/>
    </location>
</feature>
<dbReference type="Gene3D" id="3.90.190.10">
    <property type="entry name" value="Protein tyrosine phosphatase superfamily"/>
    <property type="match status" value="3"/>
</dbReference>
<feature type="compositionally biased region" description="Low complexity" evidence="1">
    <location>
        <begin position="590"/>
        <end position="608"/>
    </location>
</feature>